<evidence type="ECO:0008006" key="3">
    <source>
        <dbReference type="Google" id="ProtNLM"/>
    </source>
</evidence>
<proteinExistence type="predicted"/>
<name>A0A7T7S1T3_9ACTO</name>
<accession>A0A7T7S1T3</accession>
<dbReference type="RefSeq" id="WP_200275100.1">
    <property type="nucleotide sequence ID" value="NZ_CP066802.1"/>
</dbReference>
<evidence type="ECO:0000313" key="2">
    <source>
        <dbReference type="Proteomes" id="UP000595895"/>
    </source>
</evidence>
<dbReference type="KEGG" id="awe:JG540_07665"/>
<dbReference type="Proteomes" id="UP000595895">
    <property type="component" value="Chromosome"/>
</dbReference>
<gene>
    <name evidence="1" type="ORF">JG540_07665</name>
</gene>
<organism evidence="1 2">
    <name type="scientific">Actinomyces weissii</name>
    <dbReference type="NCBI Taxonomy" id="675090"/>
    <lineage>
        <taxon>Bacteria</taxon>
        <taxon>Bacillati</taxon>
        <taxon>Actinomycetota</taxon>
        <taxon>Actinomycetes</taxon>
        <taxon>Actinomycetales</taxon>
        <taxon>Actinomycetaceae</taxon>
        <taxon>Actinomyces</taxon>
    </lineage>
</organism>
<reference evidence="1 2" key="1">
    <citation type="submission" date="2020-12" db="EMBL/GenBank/DDBJ databases">
        <authorList>
            <person name="Zhou J."/>
        </authorList>
    </citation>
    <scope>NUCLEOTIDE SEQUENCE [LARGE SCALE GENOMIC DNA]</scope>
    <source>
        <strain evidence="1 2">CCUG 61299</strain>
    </source>
</reference>
<keyword evidence="2" id="KW-1185">Reference proteome</keyword>
<protein>
    <recommendedName>
        <fullName evidence="3">DUF4132 domain-containing protein</fullName>
    </recommendedName>
</protein>
<sequence>MTDDSQVAALGGVSTTAAPELTGLQARAYTHPALAGRTVVRLVQDNLVEAEDLSLKTLFFTPAGGTSVGYVRSRAIGFPAWPIVNDPQNAHHALNLVGDLRRVAKQARTKPGNAKDSLDRLAKTLGDSAPHFLPTFLEEAARIFLRHDNRDYAAQFFGKAREAERVHNLAVDEERHRQAMLEFALAGALSAKELSAESKALLERQAPEPALESFLRLNIERVKGGMPPYGGLATDLRRLARAAKVPQQEALTQFLQAVIGSPALEKAPAAFWKSFKSPLVALVREQPETRQALLALVPAAVPSDDWVGLLEDTGAVAELLEGRSDARAWAERYTRALQNTEDAAYPRRLSLLVRRLPGLAGQKVRLRSLLNRLQPELLDALLETGARVVFDESRTYGRLDLEPWVAAEERPDLGFLADSEHAGIAAPAAGEMAKKHLDLLLAHPGARRLLGQWNESRLGEHPTAVEVHQECLRLQPLFSPQARAAYPRQLAELTRHLDTPTLLAGVLRDGLLVEYTWPALETAAASLGGEVTLHESFPAVGVAAAGRVIWVDGQERVAQATFTPRHASHHEDWDYLLVGEATACAAYIESWSRVLLWSTRPGLERDLDPFFQDSRSTLTLPVPEGRLVGAHLVRPGDLENPFHYRSRLFQEGTHYWADGREVREVDPDTGTKGRRSLPGPLAGLVEPYLREGWELKPYNTTWCPTYPTTSASCFSTAAGRHVWVALSRDAEYLYLDADGQATVSSTTSLLRGRLQRPGGGAWIASWDGLCREEDQAPLLPAAGADGCKHLLHRLPWAGWHQLQVRNAAVSARLRAVTPAQAAMLLAVVPAAKHLENKSGADSSSQEDASRVLNWKARLAASLLLRSKDADLVNAVIWAAARVKRIVSEPQTWLQATPEAPCSFLGEASTSLMGWATGAGDSTTDREGTLDIGRRLAGAEIPLISVRFNTAYLLTHPLALLFSATRPLAPRKVVLQAAAAFGDVVDAGIYSPSCCVFDVPGLDVPEAAGVPARVVRTRRGPAVLIGSNFVFAAWATAARFYSPSGGVPRFVDWRPTKVVMRGCGLEAGVLLEAFRVLLEQGAPPWDPQKVTRLAEGTGWEPAAAALLLAGLPEQWASSANFLGKDLRELLGLKAKEARSGREFLDGLGRETLLRLVEAGAADPLRLVREGLDVEAVIAAWRREQSRLSLSGAARPFYLPGELLSAADSAFAWNGAQRLRDLGEEPDTQYLDIWLWAVTQARPGSDLAAWLAQVYTDMRQHAARSSLELIDHDSGLRAVLGLPKVDETTPEGTVDTVAGWSLTWNGSSSGVVWNPRKSRDWEKDRRILAAVPGGERLFSLLRYRLDVLVGSYDEIAADLLVEASGHPKDPLASAPQVVAEVSRVLGLEQDPARYWLQLLALSDPTEARVQEWNGWTRAQRLAAGAPLLEQGLVIEAKRERAGRRLFLPGGWLEASRPHLPLEVWKAPFYDLSDGPRVTPNLGVVVPLTTMRRLFEDAWRRYQDGDRPGYTELRTERYRRR</sequence>
<evidence type="ECO:0000313" key="1">
    <source>
        <dbReference type="EMBL" id="QQM66927.1"/>
    </source>
</evidence>
<dbReference type="EMBL" id="CP066802">
    <property type="protein sequence ID" value="QQM66927.1"/>
    <property type="molecule type" value="Genomic_DNA"/>
</dbReference>